<proteinExistence type="predicted"/>
<dbReference type="PANTHER" id="PTHR31157:SF1">
    <property type="entry name" value="SCP DOMAIN-CONTAINING PROTEIN"/>
    <property type="match status" value="1"/>
</dbReference>
<dbReference type="PANTHER" id="PTHR31157">
    <property type="entry name" value="SCP DOMAIN-CONTAINING PROTEIN"/>
    <property type="match status" value="1"/>
</dbReference>
<keyword evidence="1" id="KW-0812">Transmembrane</keyword>
<keyword evidence="1" id="KW-1133">Transmembrane helix</keyword>
<name>A0A845QF45_9FIRM</name>
<accession>A0A845QF45</accession>
<dbReference type="AlphaFoldDB" id="A0A845QF45"/>
<dbReference type="EMBL" id="QXWK01000001">
    <property type="protein sequence ID" value="NBH60200.1"/>
    <property type="molecule type" value="Genomic_DNA"/>
</dbReference>
<dbReference type="SUPFAM" id="SSF55797">
    <property type="entry name" value="PR-1-like"/>
    <property type="match status" value="1"/>
</dbReference>
<feature type="domain" description="SCP" evidence="2">
    <location>
        <begin position="150"/>
        <end position="271"/>
    </location>
</feature>
<feature type="transmembrane region" description="Helical" evidence="1">
    <location>
        <begin position="98"/>
        <end position="120"/>
    </location>
</feature>
<organism evidence="3 4">
    <name type="scientific">Anaerotruncus colihominis</name>
    <dbReference type="NCBI Taxonomy" id="169435"/>
    <lineage>
        <taxon>Bacteria</taxon>
        <taxon>Bacillati</taxon>
        <taxon>Bacillota</taxon>
        <taxon>Clostridia</taxon>
        <taxon>Eubacteriales</taxon>
        <taxon>Oscillospiraceae</taxon>
        <taxon>Anaerotruncus</taxon>
    </lineage>
</organism>
<dbReference type="Proteomes" id="UP000446866">
    <property type="component" value="Unassembled WGS sequence"/>
</dbReference>
<dbReference type="InterPro" id="IPR035940">
    <property type="entry name" value="CAP_sf"/>
</dbReference>
<dbReference type="Pfam" id="PF00188">
    <property type="entry name" value="CAP"/>
    <property type="match status" value="1"/>
</dbReference>
<evidence type="ECO:0000256" key="1">
    <source>
        <dbReference type="SAM" id="Phobius"/>
    </source>
</evidence>
<evidence type="ECO:0000259" key="2">
    <source>
        <dbReference type="Pfam" id="PF00188"/>
    </source>
</evidence>
<evidence type="ECO:0000313" key="4">
    <source>
        <dbReference type="Proteomes" id="UP000446866"/>
    </source>
</evidence>
<dbReference type="Gene3D" id="3.40.33.10">
    <property type="entry name" value="CAP"/>
    <property type="match status" value="1"/>
</dbReference>
<dbReference type="InterPro" id="IPR014044">
    <property type="entry name" value="CAP_dom"/>
</dbReference>
<evidence type="ECO:0000313" key="3">
    <source>
        <dbReference type="EMBL" id="NBH60200.1"/>
    </source>
</evidence>
<gene>
    <name evidence="3" type="ORF">D0435_00725</name>
</gene>
<protein>
    <submittedName>
        <fullName evidence="3">CAP domain-containing protein</fullName>
    </submittedName>
</protein>
<sequence>MRYEGGSSILFFPFFSNKGNILSSASETGKKFNFEREKSGSRRIKIIYFKTFFPYIPTTMGKCQLFSLSFWEKVGYNNGKEKSRGGISVIKNKMQMRFIVWMIFAMVLLVQLHATANAAYAEAAPVLETADMTETLTLEAYAKRYQREALKLLNAYRKAHGVKPLSLNKKLQKAADLRATEALQYPQLSHRRYNKKGELRSFSSVYTDLKLRISYRGTGENLAWRAYQTSPEAAAKGMFQQWKKSSAHRKNMLESRYDTVATAIAYDMTGSRGYEYGAASVQLFISSRK</sequence>
<comment type="caution">
    <text evidence="3">The sequence shown here is derived from an EMBL/GenBank/DDBJ whole genome shotgun (WGS) entry which is preliminary data.</text>
</comment>
<reference evidence="3 4" key="1">
    <citation type="submission" date="2018-08" db="EMBL/GenBank/DDBJ databases">
        <title>Murine metabolic-syndrome-specific gut microbial biobank.</title>
        <authorList>
            <person name="Liu C."/>
        </authorList>
    </citation>
    <scope>NUCLEOTIDE SEQUENCE [LARGE SCALE GENOMIC DNA]</scope>
    <source>
        <strain evidence="3 4">28</strain>
    </source>
</reference>
<keyword evidence="1" id="KW-0472">Membrane</keyword>
<keyword evidence="4" id="KW-1185">Reference proteome</keyword>
<dbReference type="CDD" id="cd05379">
    <property type="entry name" value="CAP_bacterial"/>
    <property type="match status" value="1"/>
</dbReference>